<keyword evidence="1" id="KW-0472">Membrane</keyword>
<dbReference type="Proteomes" id="UP000030690">
    <property type="component" value="Unassembled WGS sequence"/>
</dbReference>
<evidence type="ECO:0000256" key="1">
    <source>
        <dbReference type="SAM" id="Phobius"/>
    </source>
</evidence>
<feature type="transmembrane region" description="Helical" evidence="1">
    <location>
        <begin position="39"/>
        <end position="55"/>
    </location>
</feature>
<accession>A0A024V458</accession>
<keyword evidence="1" id="KW-1133">Transmembrane helix</keyword>
<reference evidence="2 3" key="2">
    <citation type="submission" date="2013-02" db="EMBL/GenBank/DDBJ databases">
        <title>The Genome Sequence of Plasmodium falciparum Vietnam Oak-Knoll (FVO).</title>
        <authorList>
            <consortium name="The Broad Institute Genome Sequencing Platform"/>
            <consortium name="The Broad Institute Genome Sequencing Center for Infectious Disease"/>
            <person name="Neafsey D."/>
            <person name="Cheeseman I."/>
            <person name="Volkman S."/>
            <person name="Adams J."/>
            <person name="Walker B."/>
            <person name="Young S.K."/>
            <person name="Zeng Q."/>
            <person name="Gargeya S."/>
            <person name="Fitzgerald M."/>
            <person name="Haas B."/>
            <person name="Abouelleil A."/>
            <person name="Alvarado L."/>
            <person name="Arachchi H.M."/>
            <person name="Berlin A.M."/>
            <person name="Chapman S.B."/>
            <person name="Dewar J."/>
            <person name="Goldberg J."/>
            <person name="Griggs A."/>
            <person name="Gujja S."/>
            <person name="Hansen M."/>
            <person name="Howarth C."/>
            <person name="Imamovic A."/>
            <person name="Larimer J."/>
            <person name="McCowan C."/>
            <person name="Murphy C."/>
            <person name="Neiman D."/>
            <person name="Pearson M."/>
            <person name="Priest M."/>
            <person name="Roberts A."/>
            <person name="Saif S."/>
            <person name="Shea T."/>
            <person name="Sisk P."/>
            <person name="Sykes S."/>
            <person name="Wortman J."/>
            <person name="Nusbaum C."/>
            <person name="Birren B."/>
        </authorList>
    </citation>
    <scope>NUCLEOTIDE SEQUENCE [LARGE SCALE GENOMIC DNA]</scope>
    <source>
        <strain evidence="3">Vietnam Oak-Knoll (FVO)</strain>
    </source>
</reference>
<organism evidence="2 3">
    <name type="scientific">Plasmodium falciparum Vietnam Oak-Knoll</name>
    <name type="common">FVO</name>
    <dbReference type="NCBI Taxonomy" id="1036723"/>
    <lineage>
        <taxon>Eukaryota</taxon>
        <taxon>Sar</taxon>
        <taxon>Alveolata</taxon>
        <taxon>Apicomplexa</taxon>
        <taxon>Aconoidasida</taxon>
        <taxon>Haemosporida</taxon>
        <taxon>Plasmodiidae</taxon>
        <taxon>Plasmodium</taxon>
        <taxon>Plasmodium (Laverania)</taxon>
    </lineage>
</organism>
<protein>
    <submittedName>
        <fullName evidence="2">Uncharacterized protein</fullName>
    </submittedName>
</protein>
<name>A0A024V458_PLAFA</name>
<keyword evidence="1" id="KW-0812">Transmembrane</keyword>
<proteinExistence type="predicted"/>
<sequence length="66" mass="8206">MKRNIILSLKKNKIFQKKKNNEVILFFSSCFFNKKHLNYKYYIIILNYICLFYITKYKKLKNNMVN</sequence>
<evidence type="ECO:0000313" key="3">
    <source>
        <dbReference type="Proteomes" id="UP000030690"/>
    </source>
</evidence>
<gene>
    <name evidence="2" type="ORF">PFFVO_03841</name>
</gene>
<dbReference type="AlphaFoldDB" id="A0A024V458"/>
<dbReference type="EMBL" id="KI925133">
    <property type="protein sequence ID" value="ETW17254.1"/>
    <property type="molecule type" value="Genomic_DNA"/>
</dbReference>
<reference evidence="2 3" key="1">
    <citation type="submission" date="2013-02" db="EMBL/GenBank/DDBJ databases">
        <title>The Genome Annotation of Plasmodium falciparum Vietnam Oak-Knoll (FVO).</title>
        <authorList>
            <consortium name="The Broad Institute Genome Sequencing Platform"/>
            <consortium name="The Broad Institute Genome Sequencing Center for Infectious Disease"/>
            <person name="Neafsey D."/>
            <person name="Hoffman S."/>
            <person name="Volkman S."/>
            <person name="Rosenthal P."/>
            <person name="Walker B."/>
            <person name="Young S.K."/>
            <person name="Zeng Q."/>
            <person name="Gargeya S."/>
            <person name="Fitzgerald M."/>
            <person name="Haas B."/>
            <person name="Abouelleil A."/>
            <person name="Allen A.W."/>
            <person name="Alvarado L."/>
            <person name="Arachchi H.M."/>
            <person name="Berlin A.M."/>
            <person name="Chapman S.B."/>
            <person name="Gainer-Dewar J."/>
            <person name="Goldberg J."/>
            <person name="Griggs A."/>
            <person name="Gujja S."/>
            <person name="Hansen M."/>
            <person name="Howarth C."/>
            <person name="Imamovic A."/>
            <person name="Ireland A."/>
            <person name="Larimer J."/>
            <person name="McCowan C."/>
            <person name="Murphy C."/>
            <person name="Pearson M."/>
            <person name="Poon T.W."/>
            <person name="Priest M."/>
            <person name="Roberts A."/>
            <person name="Saif S."/>
            <person name="Shea T."/>
            <person name="Sisk P."/>
            <person name="Sykes S."/>
            <person name="Wortman J."/>
            <person name="Nusbaum C."/>
            <person name="Birren B."/>
        </authorList>
    </citation>
    <scope>NUCLEOTIDE SEQUENCE [LARGE SCALE GENOMIC DNA]</scope>
    <source>
        <strain evidence="3">Vietnam Oak-Knoll (FVO)</strain>
    </source>
</reference>
<evidence type="ECO:0000313" key="2">
    <source>
        <dbReference type="EMBL" id="ETW17254.1"/>
    </source>
</evidence>